<dbReference type="PANTHER" id="PTHR30386:SF17">
    <property type="entry name" value="ALKALINE PROTEASE SECRETION PROTEIN APRE"/>
    <property type="match status" value="1"/>
</dbReference>
<evidence type="ECO:0000256" key="5">
    <source>
        <dbReference type="ARBA" id="ARBA00022519"/>
    </source>
</evidence>
<evidence type="ECO:0000313" key="15">
    <source>
        <dbReference type="Proteomes" id="UP000737171"/>
    </source>
</evidence>
<dbReference type="PANTHER" id="PTHR30386">
    <property type="entry name" value="MEMBRANE FUSION SUBUNIT OF EMRAB-TOLC MULTIDRUG EFFLUX PUMP"/>
    <property type="match status" value="1"/>
</dbReference>
<dbReference type="InterPro" id="IPR058982">
    <property type="entry name" value="Beta-barrel_AprE"/>
</dbReference>
<name>A0ABX2EDW5_9BURK</name>
<dbReference type="EMBL" id="JABRWJ010000002">
    <property type="protein sequence ID" value="NRF66808.1"/>
    <property type="molecule type" value="Genomic_DNA"/>
</dbReference>
<feature type="domain" description="AprE-like beta-barrel" evidence="13">
    <location>
        <begin position="340"/>
        <end position="431"/>
    </location>
</feature>
<dbReference type="RefSeq" id="WP_173121911.1">
    <property type="nucleotide sequence ID" value="NZ_JABRWJ010000002.1"/>
</dbReference>
<dbReference type="PRINTS" id="PR01490">
    <property type="entry name" value="RTXTOXIND"/>
</dbReference>
<keyword evidence="10" id="KW-0175">Coiled coil</keyword>
<evidence type="ECO:0000256" key="9">
    <source>
        <dbReference type="RuleBase" id="RU365093"/>
    </source>
</evidence>
<feature type="region of interest" description="Disordered" evidence="11">
    <location>
        <begin position="1"/>
        <end position="22"/>
    </location>
</feature>
<reference evidence="14 15" key="1">
    <citation type="submission" date="2020-05" db="EMBL/GenBank/DDBJ databases">
        <title>Aquincola sp. isolate from soil.</title>
        <authorList>
            <person name="Han J."/>
            <person name="Kim D.-U."/>
        </authorList>
    </citation>
    <scope>NUCLEOTIDE SEQUENCE [LARGE SCALE GENOMIC DNA]</scope>
    <source>
        <strain evidence="14 15">S2</strain>
    </source>
</reference>
<comment type="subcellular location">
    <subcellularLocation>
        <location evidence="1 9">Cell inner membrane</location>
        <topology evidence="1 9">Single-pass membrane protein</topology>
    </subcellularLocation>
</comment>
<dbReference type="Gene3D" id="2.40.30.170">
    <property type="match status" value="1"/>
</dbReference>
<keyword evidence="6 9" id="KW-0812">Transmembrane</keyword>
<keyword evidence="5 9" id="KW-0997">Cell inner membrane</keyword>
<dbReference type="Pfam" id="PF26002">
    <property type="entry name" value="Beta-barrel_AprE"/>
    <property type="match status" value="1"/>
</dbReference>
<proteinExistence type="inferred from homology"/>
<feature type="domain" description="AprE-like long alpha-helical hairpin" evidence="12">
    <location>
        <begin position="109"/>
        <end position="294"/>
    </location>
</feature>
<dbReference type="InterPro" id="IPR006144">
    <property type="entry name" value="Secretion_HlyD_CS"/>
</dbReference>
<evidence type="ECO:0000256" key="11">
    <source>
        <dbReference type="SAM" id="MobiDB-lite"/>
    </source>
</evidence>
<evidence type="ECO:0000256" key="6">
    <source>
        <dbReference type="ARBA" id="ARBA00022692"/>
    </source>
</evidence>
<dbReference type="InterPro" id="IPR010129">
    <property type="entry name" value="T1SS_HlyD"/>
</dbReference>
<sequence>MSNTTPLRRVPPASPADVTDVDDSALKSDTRPVIRLGFWVLIVGFGLFLLWAAFAPLDEGVSAPATVSIETRRKTIQHMIGGVVQTVTVKEGQQVKEGDVLITLDDATVRANHEAIRQNYLSQRALESRLLSEIAGAGTINFHPDLRASKDAIAAQHMLVQQQLFNSRRAAQQAELAAARQSIAGTEGQISGLRLMLDSRKAQAGIQDEQVKNVRSLANDGFAPRNQALQLEQAQAELRTSMADLQTNIQRAQSSIAELRLKIAQREQEYLKEVSTQLAEVRREVQANQEKLVAIGTDLGRMQIKSPVAGQVIGLQVAGQGGVVQPGQHLMDIVPQGASLLLDAKVPPHMIDRVKVGEIAEVRFSTFADAPQLVVHGKIVSLAGDSINEQVGGNVLTYYLARVAITPEGQKALGNRVLQPGMVAEVLIKTGERSLLTYMLHPLMKRIATAMTEE</sequence>
<evidence type="ECO:0000256" key="1">
    <source>
        <dbReference type="ARBA" id="ARBA00004377"/>
    </source>
</evidence>
<evidence type="ECO:0000256" key="8">
    <source>
        <dbReference type="ARBA" id="ARBA00023136"/>
    </source>
</evidence>
<evidence type="ECO:0000256" key="2">
    <source>
        <dbReference type="ARBA" id="ARBA00009477"/>
    </source>
</evidence>
<dbReference type="PROSITE" id="PS00543">
    <property type="entry name" value="HLYD_FAMILY"/>
    <property type="match status" value="1"/>
</dbReference>
<evidence type="ECO:0000256" key="4">
    <source>
        <dbReference type="ARBA" id="ARBA00022475"/>
    </source>
</evidence>
<dbReference type="Proteomes" id="UP000737171">
    <property type="component" value="Unassembled WGS sequence"/>
</dbReference>
<dbReference type="Gene3D" id="1.10.287.470">
    <property type="entry name" value="Helix hairpin bin"/>
    <property type="match status" value="2"/>
</dbReference>
<dbReference type="InterPro" id="IPR050739">
    <property type="entry name" value="MFP"/>
</dbReference>
<dbReference type="InterPro" id="IPR058781">
    <property type="entry name" value="HH_AprE-like"/>
</dbReference>
<dbReference type="SUPFAM" id="SSF111369">
    <property type="entry name" value="HlyD-like secretion proteins"/>
    <property type="match status" value="1"/>
</dbReference>
<dbReference type="Gene3D" id="2.40.50.100">
    <property type="match status" value="2"/>
</dbReference>
<keyword evidence="8 9" id="KW-0472">Membrane</keyword>
<keyword evidence="7 9" id="KW-1133">Transmembrane helix</keyword>
<keyword evidence="4 9" id="KW-1003">Cell membrane</keyword>
<organism evidence="14 15">
    <name type="scientific">Pseudaquabacterium terrae</name>
    <dbReference type="NCBI Taxonomy" id="2732868"/>
    <lineage>
        <taxon>Bacteria</taxon>
        <taxon>Pseudomonadati</taxon>
        <taxon>Pseudomonadota</taxon>
        <taxon>Betaproteobacteria</taxon>
        <taxon>Burkholderiales</taxon>
        <taxon>Sphaerotilaceae</taxon>
        <taxon>Pseudaquabacterium</taxon>
    </lineage>
</organism>
<dbReference type="NCBIfam" id="TIGR01843">
    <property type="entry name" value="type_I_hlyD"/>
    <property type="match status" value="1"/>
</dbReference>
<evidence type="ECO:0000256" key="3">
    <source>
        <dbReference type="ARBA" id="ARBA00022448"/>
    </source>
</evidence>
<gene>
    <name evidence="14" type="ORF">HLB44_07420</name>
</gene>
<keyword evidence="15" id="KW-1185">Reference proteome</keyword>
<evidence type="ECO:0000259" key="12">
    <source>
        <dbReference type="Pfam" id="PF25994"/>
    </source>
</evidence>
<evidence type="ECO:0000259" key="13">
    <source>
        <dbReference type="Pfam" id="PF26002"/>
    </source>
</evidence>
<feature type="transmembrane region" description="Helical" evidence="9">
    <location>
        <begin position="36"/>
        <end position="54"/>
    </location>
</feature>
<comment type="caution">
    <text evidence="14">The sequence shown here is derived from an EMBL/GenBank/DDBJ whole genome shotgun (WGS) entry which is preliminary data.</text>
</comment>
<accession>A0ABX2EDW5</accession>
<feature type="coiled-coil region" evidence="10">
    <location>
        <begin position="228"/>
        <end position="291"/>
    </location>
</feature>
<evidence type="ECO:0000256" key="10">
    <source>
        <dbReference type="SAM" id="Coils"/>
    </source>
</evidence>
<comment type="similarity">
    <text evidence="2 9">Belongs to the membrane fusion protein (MFP) (TC 8.A.1) family.</text>
</comment>
<evidence type="ECO:0000313" key="14">
    <source>
        <dbReference type="EMBL" id="NRF66808.1"/>
    </source>
</evidence>
<protein>
    <recommendedName>
        <fullName evidence="9">Membrane fusion protein (MFP) family protein</fullName>
    </recommendedName>
</protein>
<evidence type="ECO:0000256" key="7">
    <source>
        <dbReference type="ARBA" id="ARBA00022989"/>
    </source>
</evidence>
<keyword evidence="3 9" id="KW-0813">Transport</keyword>
<dbReference type="Pfam" id="PF25994">
    <property type="entry name" value="HH_AprE"/>
    <property type="match status" value="1"/>
</dbReference>